<evidence type="ECO:0000313" key="12">
    <source>
        <dbReference type="Proteomes" id="UP000284277"/>
    </source>
</evidence>
<dbReference type="GO" id="GO:0005524">
    <property type="term" value="F:ATP binding"/>
    <property type="evidence" value="ECO:0007669"/>
    <property type="project" value="UniProtKB-KW"/>
</dbReference>
<dbReference type="GO" id="GO:0005886">
    <property type="term" value="C:plasma membrane"/>
    <property type="evidence" value="ECO:0007669"/>
    <property type="project" value="UniProtKB-SubCell"/>
</dbReference>
<accession>A0A419T8A0</accession>
<dbReference type="RefSeq" id="WP_120195744.1">
    <property type="nucleotide sequence ID" value="NZ_MCIA01000006.1"/>
</dbReference>
<dbReference type="Proteomes" id="UP000284277">
    <property type="component" value="Unassembled WGS sequence"/>
</dbReference>
<dbReference type="Pfam" id="PF00664">
    <property type="entry name" value="ABC_membrane"/>
    <property type="match status" value="1"/>
</dbReference>
<organism evidence="11 12">
    <name type="scientific">Lacrimispora algidixylanolytica</name>
    <dbReference type="NCBI Taxonomy" id="94868"/>
    <lineage>
        <taxon>Bacteria</taxon>
        <taxon>Bacillati</taxon>
        <taxon>Bacillota</taxon>
        <taxon>Clostridia</taxon>
        <taxon>Lachnospirales</taxon>
        <taxon>Lachnospiraceae</taxon>
        <taxon>Lacrimispora</taxon>
    </lineage>
</organism>
<dbReference type="SUPFAM" id="SSF90123">
    <property type="entry name" value="ABC transporter transmembrane region"/>
    <property type="match status" value="1"/>
</dbReference>
<dbReference type="InterPro" id="IPR011527">
    <property type="entry name" value="ABC1_TM_dom"/>
</dbReference>
<keyword evidence="7 8" id="KW-0472">Membrane</keyword>
<evidence type="ECO:0000256" key="4">
    <source>
        <dbReference type="ARBA" id="ARBA00022741"/>
    </source>
</evidence>
<dbReference type="InterPro" id="IPR017871">
    <property type="entry name" value="ABC_transporter-like_CS"/>
</dbReference>
<evidence type="ECO:0000256" key="7">
    <source>
        <dbReference type="ARBA" id="ARBA00023136"/>
    </source>
</evidence>
<feature type="transmembrane region" description="Helical" evidence="8">
    <location>
        <begin position="166"/>
        <end position="186"/>
    </location>
</feature>
<dbReference type="EMBL" id="MCIA01000006">
    <property type="protein sequence ID" value="RKD33685.1"/>
    <property type="molecule type" value="Genomic_DNA"/>
</dbReference>
<dbReference type="PROSITE" id="PS50929">
    <property type="entry name" value="ABC_TM1F"/>
    <property type="match status" value="1"/>
</dbReference>
<evidence type="ECO:0000256" key="8">
    <source>
        <dbReference type="SAM" id="Phobius"/>
    </source>
</evidence>
<feature type="domain" description="ABC transporter" evidence="9">
    <location>
        <begin position="337"/>
        <end position="571"/>
    </location>
</feature>
<dbReference type="InterPro" id="IPR036640">
    <property type="entry name" value="ABC1_TM_sf"/>
</dbReference>
<feature type="transmembrane region" description="Helical" evidence="8">
    <location>
        <begin position="61"/>
        <end position="81"/>
    </location>
</feature>
<dbReference type="PANTHER" id="PTHR24221">
    <property type="entry name" value="ATP-BINDING CASSETTE SUB-FAMILY B"/>
    <property type="match status" value="1"/>
</dbReference>
<dbReference type="GO" id="GO:0034040">
    <property type="term" value="F:ATPase-coupled lipid transmembrane transporter activity"/>
    <property type="evidence" value="ECO:0007669"/>
    <property type="project" value="TreeGrafter"/>
</dbReference>
<dbReference type="GO" id="GO:0016887">
    <property type="term" value="F:ATP hydrolysis activity"/>
    <property type="evidence" value="ECO:0007669"/>
    <property type="project" value="InterPro"/>
</dbReference>
<evidence type="ECO:0000259" key="9">
    <source>
        <dbReference type="PROSITE" id="PS50893"/>
    </source>
</evidence>
<keyword evidence="4" id="KW-0547">Nucleotide-binding</keyword>
<evidence type="ECO:0000256" key="5">
    <source>
        <dbReference type="ARBA" id="ARBA00022840"/>
    </source>
</evidence>
<feature type="transmembrane region" description="Helical" evidence="8">
    <location>
        <begin position="278"/>
        <end position="306"/>
    </location>
</feature>
<evidence type="ECO:0000256" key="6">
    <source>
        <dbReference type="ARBA" id="ARBA00022989"/>
    </source>
</evidence>
<dbReference type="Pfam" id="PF00005">
    <property type="entry name" value="ABC_tran"/>
    <property type="match status" value="1"/>
</dbReference>
<evidence type="ECO:0000256" key="3">
    <source>
        <dbReference type="ARBA" id="ARBA00022692"/>
    </source>
</evidence>
<dbReference type="PROSITE" id="PS00211">
    <property type="entry name" value="ABC_TRANSPORTER_1"/>
    <property type="match status" value="1"/>
</dbReference>
<protein>
    <submittedName>
        <fullName evidence="11">ABC transporter ATP-binding protein</fullName>
    </submittedName>
</protein>
<dbReference type="Gene3D" id="1.20.1560.10">
    <property type="entry name" value="ABC transporter type 1, transmembrane domain"/>
    <property type="match status" value="1"/>
</dbReference>
<feature type="transmembrane region" description="Helical" evidence="8">
    <location>
        <begin position="139"/>
        <end position="160"/>
    </location>
</feature>
<comment type="caution">
    <text evidence="11">The sequence shown here is derived from an EMBL/GenBank/DDBJ whole genome shotgun (WGS) entry which is preliminary data.</text>
</comment>
<comment type="subcellular location">
    <subcellularLocation>
        <location evidence="1">Cell membrane</location>
        <topology evidence="1">Multi-pass membrane protein</topology>
    </subcellularLocation>
</comment>
<evidence type="ECO:0000313" key="11">
    <source>
        <dbReference type="EMBL" id="RKD33685.1"/>
    </source>
</evidence>
<dbReference type="InterPro" id="IPR003593">
    <property type="entry name" value="AAA+_ATPase"/>
</dbReference>
<gene>
    <name evidence="11" type="ORF">BET01_14265</name>
</gene>
<dbReference type="InterPro" id="IPR039421">
    <property type="entry name" value="Type_1_exporter"/>
</dbReference>
<dbReference type="SUPFAM" id="SSF52540">
    <property type="entry name" value="P-loop containing nucleoside triphosphate hydrolases"/>
    <property type="match status" value="1"/>
</dbReference>
<dbReference type="OrthoDB" id="9762778at2"/>
<keyword evidence="5 11" id="KW-0067">ATP-binding</keyword>
<dbReference type="SMART" id="SM00382">
    <property type="entry name" value="AAA"/>
    <property type="match status" value="1"/>
</dbReference>
<dbReference type="AlphaFoldDB" id="A0A419T8A0"/>
<keyword evidence="3 8" id="KW-0812">Transmembrane</keyword>
<sequence>MSKYLQRIFALSEQGGKDLAKASAACALTNIGFILPMSLFVLLLDQLLSPVLGKEGHQMGLMGYVALSILFLLLIFILQYIQYNKTFLASYKESANMRIHLAEKLRKIPLSFFGKRDLSDLTTTIMGDCAWMETAFSHFIPELIGAFVSTAFIGLSLMALDWKMGLSMLWVVPVAFLLSAGIRPFIDRLERKQRGELLIASDGIQECIENIQDIKANNQREDYLHGLCKKLVVAESNTITVEVINGILVTSSQMILKIGMATTVLCGSYLLSRQKIGLMTFMIFMIAATRIYGPLIGCLNNLSAVFSTMLRVERMRAIDEQEVQTGAEEISYDGFDIAFDHVGFSYNKGEPVLKDVSFQAAQGQVTALVGPSGGGKSTAARLAARFWDLNGGKITIGGVDVSTVDPESLLKNFSVVFQDVVLFNNTIMENIRIGRKDATDQEVMEAAKAARCDGFISRLPKGYDTRIGENGSVLSGGERQRLSIARALLKDAPIILLDEATASLDVENESMVQGAISNLVRNKTVLIIAHRMRTVAKADRIIVLKDGLVAEQGSPKELYERNGIYRHMNDLQSQSQDWTLS</sequence>
<keyword evidence="2" id="KW-0813">Transport</keyword>
<evidence type="ECO:0000256" key="2">
    <source>
        <dbReference type="ARBA" id="ARBA00022448"/>
    </source>
</evidence>
<proteinExistence type="predicted"/>
<name>A0A419T8A0_9FIRM</name>
<evidence type="ECO:0000256" key="1">
    <source>
        <dbReference type="ARBA" id="ARBA00004651"/>
    </source>
</evidence>
<dbReference type="InterPro" id="IPR003439">
    <property type="entry name" value="ABC_transporter-like_ATP-bd"/>
</dbReference>
<reference evidence="11 12" key="1">
    <citation type="submission" date="2016-08" db="EMBL/GenBank/DDBJ databases">
        <title>A new outlook on sporulation: Clostridium algidixylanolyticum.</title>
        <authorList>
            <person name="Poppleton D.I."/>
            <person name="Gribaldo S."/>
        </authorList>
    </citation>
    <scope>NUCLEOTIDE SEQUENCE [LARGE SCALE GENOMIC DNA]</scope>
    <source>
        <strain evidence="11 12">SPL73</strain>
    </source>
</reference>
<dbReference type="InterPro" id="IPR027417">
    <property type="entry name" value="P-loop_NTPase"/>
</dbReference>
<evidence type="ECO:0000259" key="10">
    <source>
        <dbReference type="PROSITE" id="PS50929"/>
    </source>
</evidence>
<dbReference type="FunFam" id="3.40.50.300:FF:000287">
    <property type="entry name" value="Multidrug ABC transporter ATP-binding protein"/>
    <property type="match status" value="1"/>
</dbReference>
<dbReference type="PANTHER" id="PTHR24221:SF397">
    <property type="entry name" value="ABC TRANSPORTER, ATP-BINDING TRANSMEMBRANE PROTEIN"/>
    <property type="match status" value="1"/>
</dbReference>
<feature type="transmembrane region" description="Helical" evidence="8">
    <location>
        <begin position="20"/>
        <end position="41"/>
    </location>
</feature>
<keyword evidence="12" id="KW-1185">Reference proteome</keyword>
<dbReference type="PROSITE" id="PS50893">
    <property type="entry name" value="ABC_TRANSPORTER_2"/>
    <property type="match status" value="1"/>
</dbReference>
<dbReference type="Gene3D" id="3.40.50.300">
    <property type="entry name" value="P-loop containing nucleotide triphosphate hydrolases"/>
    <property type="match status" value="1"/>
</dbReference>
<dbReference type="GO" id="GO:0140359">
    <property type="term" value="F:ABC-type transporter activity"/>
    <property type="evidence" value="ECO:0007669"/>
    <property type="project" value="InterPro"/>
</dbReference>
<keyword evidence="6 8" id="KW-1133">Transmembrane helix</keyword>
<feature type="domain" description="ABC transmembrane type-1" evidence="10">
    <location>
        <begin position="22"/>
        <end position="307"/>
    </location>
</feature>